<dbReference type="Pfam" id="PF17676">
    <property type="entry name" value="Peptidase_S66C"/>
    <property type="match status" value="1"/>
</dbReference>
<feature type="domain" description="LD-carboxypeptidase N-terminal" evidence="4">
    <location>
        <begin position="13"/>
        <end position="130"/>
    </location>
</feature>
<dbReference type="InterPro" id="IPR029062">
    <property type="entry name" value="Class_I_gatase-like"/>
</dbReference>
<evidence type="ECO:0000313" key="7">
    <source>
        <dbReference type="Proteomes" id="UP000027142"/>
    </source>
</evidence>
<dbReference type="InterPro" id="IPR027478">
    <property type="entry name" value="LdcA_N"/>
</dbReference>
<dbReference type="PANTHER" id="PTHR30237">
    <property type="entry name" value="MURAMOYLTETRAPEPTIDE CARBOXYPEPTIDASE"/>
    <property type="match status" value="1"/>
</dbReference>
<dbReference type="GO" id="GO:0004180">
    <property type="term" value="F:carboxypeptidase activity"/>
    <property type="evidence" value="ECO:0007669"/>
    <property type="project" value="UniProtKB-KW"/>
</dbReference>
<feature type="domain" description="LD-carboxypeptidase C-terminal" evidence="5">
    <location>
        <begin position="201"/>
        <end position="321"/>
    </location>
</feature>
<comment type="similarity">
    <text evidence="1">Belongs to the peptidase S66 family.</text>
</comment>
<dbReference type="PIRSF" id="PIRSF028757">
    <property type="entry name" value="LD-carboxypeptidase"/>
    <property type="match status" value="1"/>
</dbReference>
<feature type="active site" description="Charge relay system" evidence="3">
    <location>
        <position position="241"/>
    </location>
</feature>
<dbReference type="eggNOG" id="COG1619">
    <property type="taxonomic scope" value="Bacteria"/>
</dbReference>
<name>A0A060LN15_9BACI</name>
<dbReference type="PANTHER" id="PTHR30237:SF5">
    <property type="entry name" value="CARBOXYPEPTIDASE VC_A0337-RELATED"/>
    <property type="match status" value="1"/>
</dbReference>
<dbReference type="PATRIC" id="fig|1246626.3.peg.141"/>
<evidence type="ECO:0000259" key="5">
    <source>
        <dbReference type="Pfam" id="PF17676"/>
    </source>
</evidence>
<dbReference type="RefSeq" id="WP_038476006.1">
    <property type="nucleotide sequence ID" value="NZ_CP003923.1"/>
</dbReference>
<dbReference type="KEGG" id="ble:BleG1_0158"/>
<dbReference type="STRING" id="1246626.BleG1_0158"/>
<dbReference type="HOGENOM" id="CLU_034346_1_1_9"/>
<evidence type="ECO:0000256" key="3">
    <source>
        <dbReference type="PIRSR" id="PIRSR028757-1"/>
    </source>
</evidence>
<dbReference type="Proteomes" id="UP000027142">
    <property type="component" value="Chromosome"/>
</dbReference>
<dbReference type="SUPFAM" id="SSF52317">
    <property type="entry name" value="Class I glutamine amidotransferase-like"/>
    <property type="match status" value="1"/>
</dbReference>
<dbReference type="SUPFAM" id="SSF141986">
    <property type="entry name" value="LD-carboxypeptidase A C-terminal domain-like"/>
    <property type="match status" value="1"/>
</dbReference>
<dbReference type="OrthoDB" id="9807329at2"/>
<proteinExistence type="inferred from homology"/>
<dbReference type="AlphaFoldDB" id="A0A060LN15"/>
<dbReference type="InterPro" id="IPR027461">
    <property type="entry name" value="Carboxypeptidase_A_C_sf"/>
</dbReference>
<evidence type="ECO:0000313" key="6">
    <source>
        <dbReference type="EMBL" id="AIC92766.1"/>
    </source>
</evidence>
<keyword evidence="6" id="KW-0645">Protease</keyword>
<dbReference type="InterPro" id="IPR040449">
    <property type="entry name" value="Peptidase_S66_N"/>
</dbReference>
<dbReference type="Gene3D" id="3.50.30.60">
    <property type="entry name" value="LD-carboxypeptidase A C-terminal domain-like"/>
    <property type="match status" value="1"/>
</dbReference>
<accession>A0A060LN15</accession>
<dbReference type="EMBL" id="CP003923">
    <property type="protein sequence ID" value="AIC92766.1"/>
    <property type="molecule type" value="Genomic_DNA"/>
</dbReference>
<dbReference type="Gene3D" id="3.40.50.10740">
    <property type="entry name" value="Class I glutamine amidotransferase-like"/>
    <property type="match status" value="1"/>
</dbReference>
<dbReference type="InterPro" id="IPR040921">
    <property type="entry name" value="Peptidase_S66C"/>
</dbReference>
<evidence type="ECO:0000259" key="4">
    <source>
        <dbReference type="Pfam" id="PF02016"/>
    </source>
</evidence>
<feature type="active site" description="Charge relay system" evidence="3">
    <location>
        <position position="308"/>
    </location>
</feature>
<sequence length="338" mass="37917">MIRYPIFEKGAKIGITAPSSGVPESLHHLLHAAIERMQQRGYNVKTCPSAWRQSLVRSASDGTRGQEFNDLMSDPDVTLIFPPWGGELLIEMLEYVDFEKVQEKWVLGYSDVSSLLLAITLRTGVATAHGTNFIDLRGSQTDPTTAMWETVLQTNVHETIVQHSSTSFQQHWEHDNPTEWVFHLTEKTEWKSINKNDQEISGRLVGGCIDTIRHLIGTPYGDVSTFQKDTVGGDPLLWYFENVSLSPTDMKRTLMQMKYAGWFDHCSGIVFGRSSAEDSGNGYKYTDVYQELSDALQVPLLYDLDCGHLPPQVTLVNGAYGTIVLKEGNGKVVQRFIP</sequence>
<dbReference type="InterPro" id="IPR003507">
    <property type="entry name" value="S66_fam"/>
</dbReference>
<dbReference type="Pfam" id="PF02016">
    <property type="entry name" value="Peptidase_S66"/>
    <property type="match status" value="1"/>
</dbReference>
<evidence type="ECO:0000256" key="1">
    <source>
        <dbReference type="ARBA" id="ARBA00010233"/>
    </source>
</evidence>
<keyword evidence="7" id="KW-1185">Reference proteome</keyword>
<keyword evidence="2" id="KW-0378">Hydrolase</keyword>
<evidence type="ECO:0000256" key="2">
    <source>
        <dbReference type="ARBA" id="ARBA00022801"/>
    </source>
</evidence>
<keyword evidence="6" id="KW-0121">Carboxypeptidase</keyword>
<organism evidence="6 7">
    <name type="scientific">Shouchella lehensis G1</name>
    <dbReference type="NCBI Taxonomy" id="1246626"/>
    <lineage>
        <taxon>Bacteria</taxon>
        <taxon>Bacillati</taxon>
        <taxon>Bacillota</taxon>
        <taxon>Bacilli</taxon>
        <taxon>Bacillales</taxon>
        <taxon>Bacillaceae</taxon>
        <taxon>Shouchella</taxon>
    </lineage>
</organism>
<gene>
    <name evidence="6" type="ORF">BleG1_0158</name>
</gene>
<protein>
    <submittedName>
        <fullName evidence="6">Peptidase S66, LD-carboxypeptidase A</fullName>
    </submittedName>
</protein>
<dbReference type="CDD" id="cd07062">
    <property type="entry name" value="Peptidase_S66_mccF_like"/>
    <property type="match status" value="1"/>
</dbReference>
<reference evidence="6 7" key="1">
    <citation type="journal article" date="2014" name="Gene">
        <title>A comparative genomic analysis of the alkalitolerant soil bacterium Bacillus lehensis G1.</title>
        <authorList>
            <person name="Noor Y.M."/>
            <person name="Samsulrizal N.H."/>
            <person name="Jema'on N.A."/>
            <person name="Low K.O."/>
            <person name="Ramli A.N."/>
            <person name="Alias N.I."/>
            <person name="Damis S.I."/>
            <person name="Fuzi S.F."/>
            <person name="Isa M.N."/>
            <person name="Murad A.M."/>
            <person name="Raih M.F."/>
            <person name="Bakar F.D."/>
            <person name="Najimudin N."/>
            <person name="Mahadi N.M."/>
            <person name="Illias R.M."/>
        </authorList>
    </citation>
    <scope>NUCLEOTIDE SEQUENCE [LARGE SCALE GENOMIC DNA]</scope>
    <source>
        <strain evidence="6 7">G1</strain>
    </source>
</reference>
<feature type="active site" description="Nucleophile" evidence="3">
    <location>
        <position position="110"/>
    </location>
</feature>